<evidence type="ECO:0000259" key="1">
    <source>
        <dbReference type="PROSITE" id="PS51725"/>
    </source>
</evidence>
<dbReference type="OrthoDB" id="9812192at2"/>
<dbReference type="GO" id="GO:0004497">
    <property type="term" value="F:monooxygenase activity"/>
    <property type="evidence" value="ECO:0007669"/>
    <property type="project" value="UniProtKB-KW"/>
</dbReference>
<comment type="caution">
    <text evidence="2">The sequence shown here is derived from an EMBL/GenBank/DDBJ whole genome shotgun (WGS) entry which is preliminary data.</text>
</comment>
<sequence length="97" mass="10605">MSEAITIVATIIAKSGEADTVEQALRNAVRDVQGEPGCEQYTLHKDLDKPGQFVMVERWGSEAQLQQHSTAPAFLRLVEEIKGRADLEVTKLKALAG</sequence>
<dbReference type="InterPro" id="IPR011008">
    <property type="entry name" value="Dimeric_a/b-barrel"/>
</dbReference>
<dbReference type="InterPro" id="IPR050744">
    <property type="entry name" value="AI-2_Isomerase_LsrG"/>
</dbReference>
<keyword evidence="3" id="KW-1185">Reference proteome</keyword>
<dbReference type="InterPro" id="IPR007138">
    <property type="entry name" value="ABM_dom"/>
</dbReference>
<organism evidence="2 3">
    <name type="scientific">Mixta tenebrionis</name>
    <dbReference type="NCBI Taxonomy" id="2562439"/>
    <lineage>
        <taxon>Bacteria</taxon>
        <taxon>Pseudomonadati</taxon>
        <taxon>Pseudomonadota</taxon>
        <taxon>Gammaproteobacteria</taxon>
        <taxon>Enterobacterales</taxon>
        <taxon>Erwiniaceae</taxon>
        <taxon>Mixta</taxon>
    </lineage>
</organism>
<dbReference type="PANTHER" id="PTHR33336:SF3">
    <property type="entry name" value="ABM DOMAIN-CONTAINING PROTEIN"/>
    <property type="match status" value="1"/>
</dbReference>
<gene>
    <name evidence="2" type="ORF">FKM52_07645</name>
</gene>
<accession>A0A506VAT1</accession>
<dbReference type="RefSeq" id="WP_141175620.1">
    <property type="nucleotide sequence ID" value="NZ_JBHUFX010000011.1"/>
</dbReference>
<name>A0A506VAT1_9GAMM</name>
<dbReference type="PANTHER" id="PTHR33336">
    <property type="entry name" value="QUINOL MONOOXYGENASE YGIN-RELATED"/>
    <property type="match status" value="1"/>
</dbReference>
<dbReference type="Gene3D" id="3.30.70.100">
    <property type="match status" value="1"/>
</dbReference>
<dbReference type="Pfam" id="PF03992">
    <property type="entry name" value="ABM"/>
    <property type="match status" value="1"/>
</dbReference>
<dbReference type="GO" id="GO:0005829">
    <property type="term" value="C:cytosol"/>
    <property type="evidence" value="ECO:0007669"/>
    <property type="project" value="TreeGrafter"/>
</dbReference>
<protein>
    <submittedName>
        <fullName evidence="2">Antibiotic biosynthesis monooxygenase</fullName>
    </submittedName>
</protein>
<dbReference type="PROSITE" id="PS51725">
    <property type="entry name" value="ABM"/>
    <property type="match status" value="1"/>
</dbReference>
<proteinExistence type="predicted"/>
<keyword evidence="2" id="KW-0503">Monooxygenase</keyword>
<evidence type="ECO:0000313" key="3">
    <source>
        <dbReference type="Proteomes" id="UP000319523"/>
    </source>
</evidence>
<dbReference type="Proteomes" id="UP000319523">
    <property type="component" value="Unassembled WGS sequence"/>
</dbReference>
<feature type="domain" description="ABM" evidence="1">
    <location>
        <begin position="5"/>
        <end position="95"/>
    </location>
</feature>
<keyword evidence="2" id="KW-0560">Oxidoreductase</keyword>
<dbReference type="SUPFAM" id="SSF54909">
    <property type="entry name" value="Dimeric alpha+beta barrel"/>
    <property type="match status" value="1"/>
</dbReference>
<dbReference type="AlphaFoldDB" id="A0A506VAT1"/>
<dbReference type="EMBL" id="VHQI01000004">
    <property type="protein sequence ID" value="TPW42648.1"/>
    <property type="molecule type" value="Genomic_DNA"/>
</dbReference>
<reference evidence="2 3" key="1">
    <citation type="submission" date="2019-06" db="EMBL/GenBank/DDBJ databases">
        <authorList>
            <person name="Yang Y."/>
        </authorList>
    </citation>
    <scope>NUCLEOTIDE SEQUENCE [LARGE SCALE GENOMIC DNA]</scope>
    <source>
        <strain evidence="2 3">BIT-26</strain>
    </source>
</reference>
<evidence type="ECO:0000313" key="2">
    <source>
        <dbReference type="EMBL" id="TPW42648.1"/>
    </source>
</evidence>